<reference evidence="1 2" key="1">
    <citation type="submission" date="2021-01" db="EMBL/GenBank/DDBJ databases">
        <title>Whole genome shotgun sequence of Verrucosispora qiuiae NBRC 106684.</title>
        <authorList>
            <person name="Komaki H."/>
            <person name="Tamura T."/>
        </authorList>
    </citation>
    <scope>NUCLEOTIDE SEQUENCE [LARGE SCALE GENOMIC DNA]</scope>
    <source>
        <strain evidence="1 2">NBRC 106684</strain>
    </source>
</reference>
<keyword evidence="2" id="KW-1185">Reference proteome</keyword>
<dbReference type="Proteomes" id="UP000653076">
    <property type="component" value="Unassembled WGS sequence"/>
</dbReference>
<sequence>MQRGDGPPRGDGECWSVRFVSWGHEALLRRLVYGCWWVRVREAARHREYAQFRTRQLVKRIGPRRRGGPVLISSDGTRTMDA</sequence>
<evidence type="ECO:0000313" key="2">
    <source>
        <dbReference type="Proteomes" id="UP000653076"/>
    </source>
</evidence>
<dbReference type="EMBL" id="BOPC01000084">
    <property type="protein sequence ID" value="GIJ29810.1"/>
    <property type="molecule type" value="Genomic_DNA"/>
</dbReference>
<gene>
    <name evidence="1" type="ORF">Vqi01_49720</name>
</gene>
<comment type="caution">
    <text evidence="1">The sequence shown here is derived from an EMBL/GenBank/DDBJ whole genome shotgun (WGS) entry which is preliminary data.</text>
</comment>
<organism evidence="1 2">
    <name type="scientific">Micromonospora qiuiae</name>
    <dbReference type="NCBI Taxonomy" id="502268"/>
    <lineage>
        <taxon>Bacteria</taxon>
        <taxon>Bacillati</taxon>
        <taxon>Actinomycetota</taxon>
        <taxon>Actinomycetes</taxon>
        <taxon>Micromonosporales</taxon>
        <taxon>Micromonosporaceae</taxon>
        <taxon>Micromonospora</taxon>
    </lineage>
</organism>
<evidence type="ECO:0000313" key="1">
    <source>
        <dbReference type="EMBL" id="GIJ29810.1"/>
    </source>
</evidence>
<proteinExistence type="predicted"/>
<protein>
    <submittedName>
        <fullName evidence="1">Uncharacterized protein</fullName>
    </submittedName>
</protein>
<accession>A0ABQ4JHF4</accession>
<name>A0ABQ4JHF4_9ACTN</name>